<proteinExistence type="predicted"/>
<sequence length="639" mass="75796">MKQEFVKLKKIFEKYKVINIPYYQRDYVWGTKNEGRNLYKFIDDIISQYKDDSSKDYFIGTLAFCSDEVYDVIDGQQRLTSLILFLTILANSKCSLETKNKNDTLINPGGKFVIQEEHYLTEELKHFFGLPNSYNSQLDKVNIPITGDKIKKQINMIGTKKVEWFDGLYNYILDNIKFISIEYNNIGESLKYFLNINSLSIQLSQSEIFYSILSQSLRISNSLKSIFSIKKKISELADNNGISKDFEFYNKSNYEKDDKKGIDNIIYIFLRTYYKEDENINYLSSAGIGKWMSFYKNEVFKDQIKAKEFVERFNDYLNDFEIIYQYITNVQSISNYNEAIHLSSVLIKYENYSYILKIMQQIFLSRHNYKDKYNLYEDNNKISLKKLNEICTRLNLTKFRNYMKNDNKNILEWFDEYIEIDENGQFKKTIDDIKNDIEIEQIFNLNYKDKNYVSTEGGTKEDNSRKIKVVLGVQEAILNYIAEPKNNISSYLASILLSNSFDIEHLYSVNEFRDKNRLEYWKNEKNKFLKDEDFDIERFSFENLSILSSSLNRSASEKIMSEKLKLYAQGRTVLNEYSEYLIQSLVENSEYYKNENIKALNLPKRTIEKGNYNTWEHSKNNRDFNIKLIEIAIDEIAKK</sequence>
<name>D5E5J7_MYCCM</name>
<dbReference type="STRING" id="512564.MCRO_0408"/>
<reference evidence="3" key="1">
    <citation type="submission" date="2010-03" db="EMBL/GenBank/DDBJ databases">
        <title>The complete genome of Mycoplasma crocodyli MP145.</title>
        <authorList>
            <person name="Glass J.I."/>
            <person name="Durkin A.S."/>
            <person name="Hostetler J."/>
            <person name="Jackson J."/>
            <person name="Johnson J."/>
            <person name="May M.A."/>
            <person name="Paralanov V."/>
            <person name="Radune D."/>
            <person name="Szczypinski B."/>
            <person name="Brown D.R."/>
        </authorList>
    </citation>
    <scope>NUCLEOTIDE SEQUENCE [LARGE SCALE GENOMIC DNA]</scope>
    <source>
        <strain evidence="3">ATCC 51981 / MP145</strain>
    </source>
</reference>
<dbReference type="KEGG" id="mcd:MCRO_0408"/>
<dbReference type="Proteomes" id="UP000001845">
    <property type="component" value="Chromosome"/>
</dbReference>
<reference evidence="2 3" key="3">
    <citation type="journal article" date="2011" name="J. Bacteriol.">
        <title>Genome sequences of Mycoplasma alligatoris A21JP2T and Mycoplasma crocodyli MP145T.</title>
        <authorList>
            <person name="Brown D.R."/>
            <person name="Farmerie W.G."/>
            <person name="May M."/>
            <person name="Benders G.A."/>
            <person name="Durkin A.S."/>
            <person name="Hlavinka K."/>
            <person name="Hostetler J."/>
            <person name="Jackson J."/>
            <person name="Johnson J."/>
            <person name="Miller R.H."/>
            <person name="Paralanov V."/>
            <person name="Radune D."/>
            <person name="Szczypinski B."/>
            <person name="Glass J.I."/>
        </authorList>
    </citation>
    <scope>NUCLEOTIDE SEQUENCE [LARGE SCALE GENOMIC DNA]</scope>
    <source>
        <strain evidence="3">ATCC 51981 / MP145</strain>
    </source>
</reference>
<feature type="domain" description="GmrSD restriction endonucleases N-terminal" evidence="1">
    <location>
        <begin position="8"/>
        <end position="212"/>
    </location>
</feature>
<dbReference type="EMBL" id="CP001991">
    <property type="protein sequence ID" value="ADE19766.1"/>
    <property type="molecule type" value="Genomic_DNA"/>
</dbReference>
<dbReference type="HOGENOM" id="CLU_450404_0_0_14"/>
<dbReference type="AlphaFoldDB" id="D5E5J7"/>
<dbReference type="RefSeq" id="WP_013054542.1">
    <property type="nucleotide sequence ID" value="NC_014014.1"/>
</dbReference>
<dbReference type="eggNOG" id="COG1479">
    <property type="taxonomic scope" value="Bacteria"/>
</dbReference>
<accession>D5E5J7</accession>
<keyword evidence="3" id="KW-1185">Reference proteome</keyword>
<dbReference type="PANTHER" id="PTHR35149">
    <property type="entry name" value="SLL5132 PROTEIN"/>
    <property type="match status" value="1"/>
</dbReference>
<gene>
    <name evidence="2" type="ordered locus">MCRO_0408</name>
</gene>
<dbReference type="InterPro" id="IPR004919">
    <property type="entry name" value="GmrSD_N"/>
</dbReference>
<protein>
    <recommendedName>
        <fullName evidence="1">GmrSD restriction endonucleases N-terminal domain-containing protein</fullName>
    </recommendedName>
</protein>
<reference key="2">
    <citation type="submission" date="2010-03" db="EMBL/GenBank/DDBJ databases">
        <authorList>
            <person name="Ma Z."/>
            <person name="Wang X."/>
            <person name="Liu H."/>
        </authorList>
    </citation>
    <scope>NUCLEOTIDE SEQUENCE</scope>
    <source>
        <strain>MP145</strain>
    </source>
</reference>
<dbReference type="PANTHER" id="PTHR35149:SF1">
    <property type="entry name" value="DUF5655 DOMAIN-CONTAINING PROTEIN"/>
    <property type="match status" value="1"/>
</dbReference>
<organism evidence="2 3">
    <name type="scientific">Mycoplasma crocodyli (strain ATCC 51981 / MP145)</name>
    <dbReference type="NCBI Taxonomy" id="512564"/>
    <lineage>
        <taxon>Bacteria</taxon>
        <taxon>Bacillati</taxon>
        <taxon>Mycoplasmatota</taxon>
        <taxon>Mollicutes</taxon>
        <taxon>Mycoplasmataceae</taxon>
        <taxon>Mycoplasma</taxon>
    </lineage>
</organism>
<dbReference type="Pfam" id="PF03235">
    <property type="entry name" value="GmrSD_N"/>
    <property type="match status" value="1"/>
</dbReference>
<evidence type="ECO:0000313" key="3">
    <source>
        <dbReference type="Proteomes" id="UP000001845"/>
    </source>
</evidence>
<evidence type="ECO:0000259" key="1">
    <source>
        <dbReference type="Pfam" id="PF03235"/>
    </source>
</evidence>
<evidence type="ECO:0000313" key="2">
    <source>
        <dbReference type="EMBL" id="ADE19766.1"/>
    </source>
</evidence>
<dbReference type="OrthoDB" id="9798761at2"/>